<organism evidence="1 2">
    <name type="scientific">Ciona intestinalis</name>
    <name type="common">Transparent sea squirt</name>
    <name type="synonym">Ascidia intestinalis</name>
    <dbReference type="NCBI Taxonomy" id="7719"/>
    <lineage>
        <taxon>Eukaryota</taxon>
        <taxon>Metazoa</taxon>
        <taxon>Chordata</taxon>
        <taxon>Tunicata</taxon>
        <taxon>Ascidiacea</taxon>
        <taxon>Phlebobranchia</taxon>
        <taxon>Cionidae</taxon>
        <taxon>Ciona</taxon>
    </lineage>
</organism>
<name>H2XZ83_CIOIN</name>
<reference evidence="2" key="1">
    <citation type="journal article" date="2002" name="Science">
        <title>The draft genome of Ciona intestinalis: insights into chordate and vertebrate origins.</title>
        <authorList>
            <person name="Dehal P."/>
            <person name="Satou Y."/>
            <person name="Campbell R.K."/>
            <person name="Chapman J."/>
            <person name="Degnan B."/>
            <person name="De Tomaso A."/>
            <person name="Davidson B."/>
            <person name="Di Gregorio A."/>
            <person name="Gelpke M."/>
            <person name="Goodstein D.M."/>
            <person name="Harafuji N."/>
            <person name="Hastings K.E."/>
            <person name="Ho I."/>
            <person name="Hotta K."/>
            <person name="Huang W."/>
            <person name="Kawashima T."/>
            <person name="Lemaire P."/>
            <person name="Martinez D."/>
            <person name="Meinertzhagen I.A."/>
            <person name="Necula S."/>
            <person name="Nonaka M."/>
            <person name="Putnam N."/>
            <person name="Rash S."/>
            <person name="Saiga H."/>
            <person name="Satake M."/>
            <person name="Terry A."/>
            <person name="Yamada L."/>
            <person name="Wang H.G."/>
            <person name="Awazu S."/>
            <person name="Azumi K."/>
            <person name="Boore J."/>
            <person name="Branno M."/>
            <person name="Chin-Bow S."/>
            <person name="DeSantis R."/>
            <person name="Doyle S."/>
            <person name="Francino P."/>
            <person name="Keys D.N."/>
            <person name="Haga S."/>
            <person name="Hayashi H."/>
            <person name="Hino K."/>
            <person name="Imai K.S."/>
            <person name="Inaba K."/>
            <person name="Kano S."/>
            <person name="Kobayashi K."/>
            <person name="Kobayashi M."/>
            <person name="Lee B.I."/>
            <person name="Makabe K.W."/>
            <person name="Manohar C."/>
            <person name="Matassi G."/>
            <person name="Medina M."/>
            <person name="Mochizuki Y."/>
            <person name="Mount S."/>
            <person name="Morishita T."/>
            <person name="Miura S."/>
            <person name="Nakayama A."/>
            <person name="Nishizaka S."/>
            <person name="Nomoto H."/>
            <person name="Ohta F."/>
            <person name="Oishi K."/>
            <person name="Rigoutsos I."/>
            <person name="Sano M."/>
            <person name="Sasaki A."/>
            <person name="Sasakura Y."/>
            <person name="Shoguchi E."/>
            <person name="Shin-i T."/>
            <person name="Spagnuolo A."/>
            <person name="Stainier D."/>
            <person name="Suzuki M.M."/>
            <person name="Tassy O."/>
            <person name="Takatori N."/>
            <person name="Tokuoka M."/>
            <person name="Yagi K."/>
            <person name="Yoshizaki F."/>
            <person name="Wada S."/>
            <person name="Zhang C."/>
            <person name="Hyatt P.D."/>
            <person name="Larimer F."/>
            <person name="Detter C."/>
            <person name="Doggett N."/>
            <person name="Glavina T."/>
            <person name="Hawkins T."/>
            <person name="Richardson P."/>
            <person name="Lucas S."/>
            <person name="Kohara Y."/>
            <person name="Levine M."/>
            <person name="Satoh N."/>
            <person name="Rokhsar D.S."/>
        </authorList>
    </citation>
    <scope>NUCLEOTIDE SEQUENCE [LARGE SCALE GENOMIC DNA]</scope>
</reference>
<dbReference type="AlphaFoldDB" id="H2XZ83"/>
<protein>
    <submittedName>
        <fullName evidence="1">Uncharacterized protein</fullName>
    </submittedName>
</protein>
<accession>H2XZ83</accession>
<evidence type="ECO:0000313" key="2">
    <source>
        <dbReference type="Proteomes" id="UP000008144"/>
    </source>
</evidence>
<keyword evidence="2" id="KW-1185">Reference proteome</keyword>
<evidence type="ECO:0000313" key="1">
    <source>
        <dbReference type="Ensembl" id="ENSCINP00000034967.1"/>
    </source>
</evidence>
<dbReference type="HOGENOM" id="CLU_2694094_0_0_1"/>
<proteinExistence type="predicted"/>
<reference evidence="1" key="3">
    <citation type="submission" date="2025-08" db="UniProtKB">
        <authorList>
            <consortium name="Ensembl"/>
        </authorList>
    </citation>
    <scope>IDENTIFICATION</scope>
</reference>
<sequence>RNTSRRGWQPRDWKSRDQTFLIEEVIRSYFLECLDPAVFHALPPYIQRCTIHHTSQHDRLFSNIDYTISSRNAL</sequence>
<dbReference type="Proteomes" id="UP000008144">
    <property type="component" value="Chromosome 9"/>
</dbReference>
<dbReference type="Ensembl" id="ENSCINT00000032520.1">
    <property type="protein sequence ID" value="ENSCINP00000034967.1"/>
    <property type="gene ID" value="ENSCING00000023944.1"/>
</dbReference>
<dbReference type="InParanoid" id="H2XZ83"/>
<reference evidence="1" key="4">
    <citation type="submission" date="2025-09" db="UniProtKB">
        <authorList>
            <consortium name="Ensembl"/>
        </authorList>
    </citation>
    <scope>IDENTIFICATION</scope>
</reference>
<reference evidence="1" key="2">
    <citation type="journal article" date="2008" name="Genome Biol.">
        <title>Improved genome assembly and evidence-based global gene model set for the chordate Ciona intestinalis: new insight into intron and operon populations.</title>
        <authorList>
            <person name="Satou Y."/>
            <person name="Mineta K."/>
            <person name="Ogasawara M."/>
            <person name="Sasakura Y."/>
            <person name="Shoguchi E."/>
            <person name="Ueno K."/>
            <person name="Yamada L."/>
            <person name="Matsumoto J."/>
            <person name="Wasserscheid J."/>
            <person name="Dewar K."/>
            <person name="Wiley G.B."/>
            <person name="Macmil S.L."/>
            <person name="Roe B.A."/>
            <person name="Zeller R.W."/>
            <person name="Hastings K.E."/>
            <person name="Lemaire P."/>
            <person name="Lindquist E."/>
            <person name="Endo T."/>
            <person name="Hotta K."/>
            <person name="Inaba K."/>
        </authorList>
    </citation>
    <scope>NUCLEOTIDE SEQUENCE [LARGE SCALE GENOMIC DNA]</scope>
    <source>
        <strain evidence="1">wild type</strain>
    </source>
</reference>
<dbReference type="EMBL" id="EAAA01002850">
    <property type="status" value="NOT_ANNOTATED_CDS"/>
    <property type="molecule type" value="Genomic_DNA"/>
</dbReference>